<keyword evidence="2" id="KW-0812">Transmembrane</keyword>
<evidence type="ECO:0008006" key="5">
    <source>
        <dbReference type="Google" id="ProtNLM"/>
    </source>
</evidence>
<evidence type="ECO:0000256" key="2">
    <source>
        <dbReference type="SAM" id="Phobius"/>
    </source>
</evidence>
<feature type="transmembrane region" description="Helical" evidence="2">
    <location>
        <begin position="45"/>
        <end position="63"/>
    </location>
</feature>
<proteinExistence type="predicted"/>
<feature type="region of interest" description="Disordered" evidence="1">
    <location>
        <begin position="1"/>
        <end position="22"/>
    </location>
</feature>
<evidence type="ECO:0000256" key="1">
    <source>
        <dbReference type="SAM" id="MobiDB-lite"/>
    </source>
</evidence>
<dbReference type="AlphaFoldDB" id="A0A0G0K400"/>
<evidence type="ECO:0000313" key="4">
    <source>
        <dbReference type="Proteomes" id="UP000034603"/>
    </source>
</evidence>
<dbReference type="EMBL" id="LBTR01000041">
    <property type="protein sequence ID" value="KKQ43814.1"/>
    <property type="molecule type" value="Genomic_DNA"/>
</dbReference>
<feature type="compositionally biased region" description="Polar residues" evidence="1">
    <location>
        <begin position="1"/>
        <end position="17"/>
    </location>
</feature>
<comment type="caution">
    <text evidence="3">The sequence shown here is derived from an EMBL/GenBank/DDBJ whole genome shotgun (WGS) entry which is preliminary data.</text>
</comment>
<dbReference type="Proteomes" id="UP000034603">
    <property type="component" value="Unassembled WGS sequence"/>
</dbReference>
<keyword evidence="2" id="KW-0472">Membrane</keyword>
<reference evidence="3 4" key="1">
    <citation type="journal article" date="2015" name="Nature">
        <title>rRNA introns, odd ribosomes, and small enigmatic genomes across a large radiation of phyla.</title>
        <authorList>
            <person name="Brown C.T."/>
            <person name="Hug L.A."/>
            <person name="Thomas B.C."/>
            <person name="Sharon I."/>
            <person name="Castelle C.J."/>
            <person name="Singh A."/>
            <person name="Wilkins M.J."/>
            <person name="Williams K.H."/>
            <person name="Banfield J.F."/>
        </authorList>
    </citation>
    <scope>NUCLEOTIDE SEQUENCE [LARGE SCALE GENOMIC DNA]</scope>
</reference>
<accession>A0A0G0K400</accession>
<keyword evidence="2" id="KW-1133">Transmembrane helix</keyword>
<evidence type="ECO:0000313" key="3">
    <source>
        <dbReference type="EMBL" id="KKQ43814.1"/>
    </source>
</evidence>
<protein>
    <recommendedName>
        <fullName evidence="5">DUF5673 domain-containing protein</fullName>
    </recommendedName>
</protein>
<feature type="transmembrane region" description="Helical" evidence="2">
    <location>
        <begin position="69"/>
        <end position="85"/>
    </location>
</feature>
<gene>
    <name evidence="3" type="ORF">US62_C0041G0003</name>
</gene>
<organism evidence="3 4">
    <name type="scientific">Candidatus Woesebacteria bacterium GW2011_GWA1_37_8</name>
    <dbReference type="NCBI Taxonomy" id="1618546"/>
    <lineage>
        <taxon>Bacteria</taxon>
        <taxon>Candidatus Woeseibacteriota</taxon>
    </lineage>
</organism>
<name>A0A0G0K400_9BACT</name>
<sequence length="188" mass="21581">METITENPNPSPNQIPTATPLPEPEKELFSWKAPVRPFKRRDRQFWVTVIVIAVVLGMISFLAEGVMPVIVIISIIFLYYVLSTVEPETVTFSITTWGIKIVDKLNPYGNLNRFWFTRRFNDMLLIFETSTFPGRLEVIINPKDKDKLKTILKKYLAEEEAPPSNIDKAANFFAQKLPDNPPQVTVKK</sequence>